<organism evidence="2 3">
    <name type="scientific">Xylanibacillus composti</name>
    <dbReference type="NCBI Taxonomy" id="1572762"/>
    <lineage>
        <taxon>Bacteria</taxon>
        <taxon>Bacillati</taxon>
        <taxon>Bacillota</taxon>
        <taxon>Bacilli</taxon>
        <taxon>Bacillales</taxon>
        <taxon>Paenibacillaceae</taxon>
        <taxon>Xylanibacillus</taxon>
    </lineage>
</organism>
<accession>A0A8J4H2I0</accession>
<reference evidence="2" key="1">
    <citation type="submission" date="2021-04" db="EMBL/GenBank/DDBJ databases">
        <title>Draft genome sequence of Xylanibacillus composti strain K13.</title>
        <authorList>
            <person name="Uke A."/>
            <person name="Chhe C."/>
            <person name="Baramee S."/>
            <person name="Kosugi A."/>
        </authorList>
    </citation>
    <scope>NUCLEOTIDE SEQUENCE</scope>
    <source>
        <strain evidence="2">K13</strain>
    </source>
</reference>
<keyword evidence="1" id="KW-0732">Signal</keyword>
<evidence type="ECO:0000313" key="2">
    <source>
        <dbReference type="EMBL" id="GIQ69689.1"/>
    </source>
</evidence>
<proteinExistence type="predicted"/>
<sequence length="123" mass="13913">MNKQLMYQRLMIWICLLFLLFSAIPAMQASAGDGSLIPISSNHEQPPHQLEGETHSEFTYHVKAGLNAQSLPFPQKWAIVVVLTLFALLKVLTSNINHHSVYVPQLMKHALLRPLKFTSNYTS</sequence>
<keyword evidence="3" id="KW-1185">Reference proteome</keyword>
<comment type="caution">
    <text evidence="2">The sequence shown here is derived from an EMBL/GenBank/DDBJ whole genome shotgun (WGS) entry which is preliminary data.</text>
</comment>
<evidence type="ECO:0000313" key="3">
    <source>
        <dbReference type="Proteomes" id="UP000677918"/>
    </source>
</evidence>
<gene>
    <name evidence="2" type="ORF">XYCOK13_25130</name>
</gene>
<dbReference type="AlphaFoldDB" id="A0A8J4H2I0"/>
<feature type="signal peptide" evidence="1">
    <location>
        <begin position="1"/>
        <end position="31"/>
    </location>
</feature>
<evidence type="ECO:0000256" key="1">
    <source>
        <dbReference type="SAM" id="SignalP"/>
    </source>
</evidence>
<feature type="chain" id="PRO_5035314826" evidence="1">
    <location>
        <begin position="32"/>
        <end position="123"/>
    </location>
</feature>
<protein>
    <submittedName>
        <fullName evidence="2">Uncharacterized protein</fullName>
    </submittedName>
</protein>
<dbReference type="RefSeq" id="WP_213412473.1">
    <property type="nucleotide sequence ID" value="NZ_BOVK01000031.1"/>
</dbReference>
<dbReference type="Proteomes" id="UP000677918">
    <property type="component" value="Unassembled WGS sequence"/>
</dbReference>
<dbReference type="EMBL" id="BOVK01000031">
    <property type="protein sequence ID" value="GIQ69689.1"/>
    <property type="molecule type" value="Genomic_DNA"/>
</dbReference>
<name>A0A8J4H2I0_9BACL</name>